<evidence type="ECO:0000256" key="3">
    <source>
        <dbReference type="ARBA" id="ARBA00022691"/>
    </source>
</evidence>
<accession>A0A7J7LY18</accession>
<dbReference type="GO" id="GO:0016847">
    <property type="term" value="F:1-aminocyclopropane-1-carboxylate synthase activity"/>
    <property type="evidence" value="ECO:0007669"/>
    <property type="project" value="UniProtKB-EC"/>
</dbReference>
<feature type="compositionally biased region" description="Low complexity" evidence="9">
    <location>
        <begin position="247"/>
        <end position="258"/>
    </location>
</feature>
<feature type="compositionally biased region" description="Basic and acidic residues" evidence="9">
    <location>
        <begin position="224"/>
        <end position="233"/>
    </location>
</feature>
<dbReference type="GO" id="GO:0009693">
    <property type="term" value="P:ethylene biosynthetic process"/>
    <property type="evidence" value="ECO:0007669"/>
    <property type="project" value="UniProtKB-KW"/>
</dbReference>
<evidence type="ECO:0000256" key="2">
    <source>
        <dbReference type="ARBA" id="ARBA00022666"/>
    </source>
</evidence>
<dbReference type="InterPro" id="IPR015422">
    <property type="entry name" value="PyrdxlP-dep_Trfase_small"/>
</dbReference>
<keyword evidence="2" id="KW-0266">Ethylene biosynthesis</keyword>
<organism evidence="11 12">
    <name type="scientific">Kingdonia uniflora</name>
    <dbReference type="NCBI Taxonomy" id="39325"/>
    <lineage>
        <taxon>Eukaryota</taxon>
        <taxon>Viridiplantae</taxon>
        <taxon>Streptophyta</taxon>
        <taxon>Embryophyta</taxon>
        <taxon>Tracheophyta</taxon>
        <taxon>Spermatophyta</taxon>
        <taxon>Magnoliopsida</taxon>
        <taxon>Ranunculales</taxon>
        <taxon>Circaeasteraceae</taxon>
        <taxon>Kingdonia</taxon>
    </lineage>
</organism>
<evidence type="ECO:0000256" key="6">
    <source>
        <dbReference type="ARBA" id="ARBA00037888"/>
    </source>
</evidence>
<dbReference type="GO" id="GO:0030170">
    <property type="term" value="F:pyridoxal phosphate binding"/>
    <property type="evidence" value="ECO:0007669"/>
    <property type="project" value="InterPro"/>
</dbReference>
<keyword evidence="3" id="KW-0949">S-adenosyl-L-methionine</keyword>
<dbReference type="Pfam" id="PF00155">
    <property type="entry name" value="Aminotran_1_2"/>
    <property type="match status" value="1"/>
</dbReference>
<evidence type="ECO:0000256" key="4">
    <source>
        <dbReference type="ARBA" id="ARBA00022898"/>
    </source>
</evidence>
<dbReference type="SUPFAM" id="SSF140383">
    <property type="entry name" value="BSD domain-like"/>
    <property type="match status" value="1"/>
</dbReference>
<evidence type="ECO:0000259" key="10">
    <source>
        <dbReference type="PROSITE" id="PS50858"/>
    </source>
</evidence>
<keyword evidence="12" id="KW-1185">Reference proteome</keyword>
<dbReference type="PANTHER" id="PTHR43795:SF6">
    <property type="entry name" value="1-AMINOCYCLOPROPANE-1-CARBOXYLATE SYNTHASE 6"/>
    <property type="match status" value="1"/>
</dbReference>
<evidence type="ECO:0000313" key="12">
    <source>
        <dbReference type="Proteomes" id="UP000541444"/>
    </source>
</evidence>
<dbReference type="GO" id="GO:0008483">
    <property type="term" value="F:transaminase activity"/>
    <property type="evidence" value="ECO:0007669"/>
    <property type="project" value="TreeGrafter"/>
</dbReference>
<comment type="pathway">
    <text evidence="6">Alkene biosynthesis; ethylene biosynthesis via S-adenosyl-L-methionine; ethylene from S-adenosyl-L-methionine: step 1/2.</text>
</comment>
<dbReference type="Gene3D" id="3.90.1150.10">
    <property type="entry name" value="Aspartate Aminotransferase, domain 1"/>
    <property type="match status" value="1"/>
</dbReference>
<dbReference type="SUPFAM" id="SSF53383">
    <property type="entry name" value="PLP-dependent transferases"/>
    <property type="match status" value="1"/>
</dbReference>
<sequence>MLSDDEFINRFIGESSRRLAKRHKILTNGLSQLGIGSLKSNAGIFFWMDLRRLLKEPTYEAEMTLWRMIIKDVKLNVSPGSSFHCTEPGWFRVCFANMNDETMEVALRRIKVFMKKQMMRRSNLRLSFSSRRFEECAMTPQMMGSPHSPLVMTPHSPLCSSLVCGGHVHMTSGVMPHKEVSQLRYVLCPRHLKERQFWRIYFFLVKSYVAPYEMRAIREAKLRRMGKEDEKPLDSASEVEMAETNQASSLSPADSLDS</sequence>
<dbReference type="InterPro" id="IPR004839">
    <property type="entry name" value="Aminotransferase_I/II_large"/>
</dbReference>
<dbReference type="PROSITE" id="PS50858">
    <property type="entry name" value="BSD"/>
    <property type="match status" value="1"/>
</dbReference>
<comment type="cofactor">
    <cofactor evidence="1">
        <name>pyridoxal 5'-phosphate</name>
        <dbReference type="ChEBI" id="CHEBI:597326"/>
    </cofactor>
</comment>
<comment type="caution">
    <text evidence="11">The sequence shown here is derived from an EMBL/GenBank/DDBJ whole genome shotgun (WGS) entry which is preliminary data.</text>
</comment>
<reference evidence="11 12" key="1">
    <citation type="journal article" date="2020" name="IScience">
        <title>Genome Sequencing of the Endangered Kingdonia uniflora (Circaeasteraceae, Ranunculales) Reveals Potential Mechanisms of Evolutionary Specialization.</title>
        <authorList>
            <person name="Sun Y."/>
            <person name="Deng T."/>
            <person name="Zhang A."/>
            <person name="Moore M.J."/>
            <person name="Landis J.B."/>
            <person name="Lin N."/>
            <person name="Zhang H."/>
            <person name="Zhang X."/>
            <person name="Huang J."/>
            <person name="Zhang X."/>
            <person name="Sun H."/>
            <person name="Wang H."/>
        </authorList>
    </citation>
    <scope>NUCLEOTIDE SEQUENCE [LARGE SCALE GENOMIC DNA]</scope>
    <source>
        <strain evidence="11">TB1705</strain>
        <tissue evidence="11">Leaf</tissue>
    </source>
</reference>
<evidence type="ECO:0000256" key="9">
    <source>
        <dbReference type="SAM" id="MobiDB-lite"/>
    </source>
</evidence>
<proteinExistence type="predicted"/>
<dbReference type="OrthoDB" id="691673at2759"/>
<dbReference type="InterPro" id="IPR050478">
    <property type="entry name" value="Ethylene_sulfur-biosynth"/>
</dbReference>
<evidence type="ECO:0000313" key="11">
    <source>
        <dbReference type="EMBL" id="KAF6147513.1"/>
    </source>
</evidence>
<dbReference type="InterPro" id="IPR035925">
    <property type="entry name" value="BSD_dom_sf"/>
</dbReference>
<name>A0A7J7LY18_9MAGN</name>
<dbReference type="InterPro" id="IPR005607">
    <property type="entry name" value="BSD_dom"/>
</dbReference>
<comment type="catalytic activity">
    <reaction evidence="8">
        <text>S-adenosyl-L-methionine = 1-aminocyclopropane-1-carboxylate + S-methyl-5'-thioadenosine + H(+)</text>
        <dbReference type="Rhea" id="RHEA:21744"/>
        <dbReference type="ChEBI" id="CHEBI:15378"/>
        <dbReference type="ChEBI" id="CHEBI:17509"/>
        <dbReference type="ChEBI" id="CHEBI:58360"/>
        <dbReference type="ChEBI" id="CHEBI:59789"/>
        <dbReference type="EC" id="4.4.1.14"/>
    </reaction>
</comment>
<dbReference type="PANTHER" id="PTHR43795">
    <property type="entry name" value="BIFUNCTIONAL ASPARTATE AMINOTRANSFERASE AND GLUTAMATE/ASPARTATE-PREPHENATE AMINOTRANSFERASE-RELATED"/>
    <property type="match status" value="1"/>
</dbReference>
<feature type="domain" description="BSD" evidence="10">
    <location>
        <begin position="177"/>
        <end position="209"/>
    </location>
</feature>
<dbReference type="EMBL" id="JACGCM010001899">
    <property type="protein sequence ID" value="KAF6147513.1"/>
    <property type="molecule type" value="Genomic_DNA"/>
</dbReference>
<dbReference type="Proteomes" id="UP000541444">
    <property type="component" value="Unassembled WGS sequence"/>
</dbReference>
<dbReference type="EC" id="4.4.1.14" evidence="7"/>
<keyword evidence="4" id="KW-0663">Pyridoxal phosphate</keyword>
<evidence type="ECO:0000256" key="1">
    <source>
        <dbReference type="ARBA" id="ARBA00001933"/>
    </source>
</evidence>
<dbReference type="Pfam" id="PF03909">
    <property type="entry name" value="BSD"/>
    <property type="match status" value="1"/>
</dbReference>
<keyword evidence="5" id="KW-0456">Lyase</keyword>
<evidence type="ECO:0000256" key="7">
    <source>
        <dbReference type="ARBA" id="ARBA00039053"/>
    </source>
</evidence>
<dbReference type="Gene3D" id="1.10.3970.10">
    <property type="entry name" value="BSD domain"/>
    <property type="match status" value="1"/>
</dbReference>
<evidence type="ECO:0000256" key="5">
    <source>
        <dbReference type="ARBA" id="ARBA00023239"/>
    </source>
</evidence>
<feature type="region of interest" description="Disordered" evidence="9">
    <location>
        <begin position="224"/>
        <end position="258"/>
    </location>
</feature>
<gene>
    <name evidence="11" type="ORF">GIB67_014652</name>
</gene>
<dbReference type="AlphaFoldDB" id="A0A7J7LY18"/>
<dbReference type="InterPro" id="IPR015424">
    <property type="entry name" value="PyrdxlP-dep_Trfase"/>
</dbReference>
<protein>
    <recommendedName>
        <fullName evidence="7">1-aminocyclopropane-1-carboxylate synthase</fullName>
        <ecNumber evidence="7">4.4.1.14</ecNumber>
    </recommendedName>
</protein>
<evidence type="ECO:0000256" key="8">
    <source>
        <dbReference type="ARBA" id="ARBA00049554"/>
    </source>
</evidence>